<keyword evidence="5" id="KW-1185">Reference proteome</keyword>
<dbReference type="Pfam" id="PF02826">
    <property type="entry name" value="2-Hacid_dh_C"/>
    <property type="match status" value="1"/>
</dbReference>
<dbReference type="InterPro" id="IPR036291">
    <property type="entry name" value="NAD(P)-bd_dom_sf"/>
</dbReference>
<accession>A0A4R6YAK7</accession>
<evidence type="ECO:0000259" key="3">
    <source>
        <dbReference type="Pfam" id="PF02826"/>
    </source>
</evidence>
<dbReference type="SUPFAM" id="SSF51735">
    <property type="entry name" value="NAD(P)-binding Rossmann-fold domains"/>
    <property type="match status" value="1"/>
</dbReference>
<dbReference type="EMBL" id="SNZE01000003">
    <property type="protein sequence ID" value="TDR32588.1"/>
    <property type="molecule type" value="Genomic_DNA"/>
</dbReference>
<dbReference type="OrthoDB" id="9787219at2"/>
<reference evidence="4 5" key="1">
    <citation type="submission" date="2019-03" db="EMBL/GenBank/DDBJ databases">
        <title>Genomic Encyclopedia of Type Strains, Phase IV (KMG-IV): sequencing the most valuable type-strain genomes for metagenomic binning, comparative biology and taxonomic classification.</title>
        <authorList>
            <person name="Goeker M."/>
        </authorList>
    </citation>
    <scope>NUCLEOTIDE SEQUENCE [LARGE SCALE GENOMIC DNA]</scope>
    <source>
        <strain evidence="4 5">DSM 102852</strain>
    </source>
</reference>
<dbReference type="GO" id="GO:0016491">
    <property type="term" value="F:oxidoreductase activity"/>
    <property type="evidence" value="ECO:0007669"/>
    <property type="project" value="UniProtKB-KW"/>
</dbReference>
<name>A0A4R6YAK7_9BURK</name>
<gene>
    <name evidence="4" type="ORF">DFR44_103101</name>
</gene>
<dbReference type="Proteomes" id="UP000294480">
    <property type="component" value="Unassembled WGS sequence"/>
</dbReference>
<protein>
    <submittedName>
        <fullName evidence="4">Phosphoglycerate dehydrogenase-like enzyme</fullName>
    </submittedName>
</protein>
<dbReference type="PANTHER" id="PTHR43333">
    <property type="entry name" value="2-HACID_DH_C DOMAIN-CONTAINING PROTEIN"/>
    <property type="match status" value="1"/>
</dbReference>
<dbReference type="AlphaFoldDB" id="A0A4R6YAK7"/>
<evidence type="ECO:0000256" key="2">
    <source>
        <dbReference type="ARBA" id="ARBA00023027"/>
    </source>
</evidence>
<evidence type="ECO:0000313" key="5">
    <source>
        <dbReference type="Proteomes" id="UP000294480"/>
    </source>
</evidence>
<organism evidence="4 5">
    <name type="scientific">Hydromonas duriensis</name>
    <dbReference type="NCBI Taxonomy" id="1527608"/>
    <lineage>
        <taxon>Bacteria</taxon>
        <taxon>Pseudomonadati</taxon>
        <taxon>Pseudomonadota</taxon>
        <taxon>Betaproteobacteria</taxon>
        <taxon>Burkholderiales</taxon>
        <taxon>Burkholderiaceae</taxon>
        <taxon>Hydromonas</taxon>
    </lineage>
</organism>
<proteinExistence type="predicted"/>
<keyword evidence="2" id="KW-0520">NAD</keyword>
<dbReference type="CDD" id="cd05300">
    <property type="entry name" value="2-Hacid_dh_1"/>
    <property type="match status" value="1"/>
</dbReference>
<keyword evidence="1" id="KW-0560">Oxidoreductase</keyword>
<sequence>MRGLILSKSAKDYELLCHTMALPIQDMFVCERADAVLNLSAADKSEISWVFAEPSLAIQVLHELPALKWLQSTWAGVEGLLAAGMRRDYALTNVRGLFAPLMTEYVLAHVLAHERQLFAHRQAFLERRWHNTLNGVIRGKTILLFGVGSIGAGMAQAFKALGMRVFGVMNLPREVAHVDVVGGWTDVQKLLPQADYVVNVLPNTPATQNIFDAAFFKLMAQHALFINVGRGQAVVEADLATALQSGDIAGAVLDVYRTEPLPEHHVFWDTPHLTLTSHTAAPSIPAEVFDIFKDNFERFNQGLPLKYVVDFDKGY</sequence>
<dbReference type="PANTHER" id="PTHR43333:SF1">
    <property type="entry name" value="D-ISOMER SPECIFIC 2-HYDROXYACID DEHYDROGENASE NAD-BINDING DOMAIN-CONTAINING PROTEIN"/>
    <property type="match status" value="1"/>
</dbReference>
<comment type="caution">
    <text evidence="4">The sequence shown here is derived from an EMBL/GenBank/DDBJ whole genome shotgun (WGS) entry which is preliminary data.</text>
</comment>
<dbReference type="GO" id="GO:0051287">
    <property type="term" value="F:NAD binding"/>
    <property type="evidence" value="ECO:0007669"/>
    <property type="project" value="InterPro"/>
</dbReference>
<feature type="domain" description="D-isomer specific 2-hydroxyacid dehydrogenase NAD-binding" evidence="3">
    <location>
        <begin position="107"/>
        <end position="280"/>
    </location>
</feature>
<dbReference type="InterPro" id="IPR006140">
    <property type="entry name" value="D-isomer_DH_NAD-bd"/>
</dbReference>
<evidence type="ECO:0000313" key="4">
    <source>
        <dbReference type="EMBL" id="TDR32588.1"/>
    </source>
</evidence>
<dbReference type="Gene3D" id="3.40.50.720">
    <property type="entry name" value="NAD(P)-binding Rossmann-like Domain"/>
    <property type="match status" value="2"/>
</dbReference>
<evidence type="ECO:0000256" key="1">
    <source>
        <dbReference type="ARBA" id="ARBA00023002"/>
    </source>
</evidence>
<dbReference type="RefSeq" id="WP_133619133.1">
    <property type="nucleotide sequence ID" value="NZ_SNZE01000003.1"/>
</dbReference>